<feature type="DNA-binding region" description="Homeobox" evidence="3">
    <location>
        <begin position="29"/>
        <end position="88"/>
    </location>
</feature>
<dbReference type="InterPro" id="IPR009057">
    <property type="entry name" value="Homeodomain-like_sf"/>
</dbReference>
<evidence type="ECO:0000256" key="4">
    <source>
        <dbReference type="RuleBase" id="RU000682"/>
    </source>
</evidence>
<dbReference type="PANTHER" id="PTHR24324:SF9">
    <property type="entry name" value="HOMEOBOX DOMAIN-CONTAINING PROTEIN"/>
    <property type="match status" value="1"/>
</dbReference>
<feature type="domain" description="Homeobox" evidence="6">
    <location>
        <begin position="27"/>
        <end position="87"/>
    </location>
</feature>
<dbReference type="PROSITE" id="PS50071">
    <property type="entry name" value="HOMEOBOX_2"/>
    <property type="match status" value="1"/>
</dbReference>
<proteinExistence type="predicted"/>
<sequence>MDKEVDELEAESVLGLLKMKRSVHDRLSRSKNYKYKSPYQLKVLYRVYSMTSYPSSKTRNDLGILLNMHPRSVQIWFQNTRQNTKDNNGNLEIKYNHNSSKNKEKDISVSHLLEYCIEENKEPDSN</sequence>
<dbReference type="CDD" id="cd00086">
    <property type="entry name" value="homeodomain"/>
    <property type="match status" value="1"/>
</dbReference>
<dbReference type="Gene3D" id="1.10.10.60">
    <property type="entry name" value="Homeodomain-like"/>
    <property type="match status" value="1"/>
</dbReference>
<evidence type="ECO:0000259" key="6">
    <source>
        <dbReference type="PROSITE" id="PS50071"/>
    </source>
</evidence>
<dbReference type="SMART" id="SM00389">
    <property type="entry name" value="HOX"/>
    <property type="match status" value="1"/>
</dbReference>
<feature type="compositionally biased region" description="Polar residues" evidence="5">
    <location>
        <begin position="81"/>
        <end position="90"/>
    </location>
</feature>
<dbReference type="AlphaFoldDB" id="A0A9P6KZX0"/>
<evidence type="ECO:0000256" key="2">
    <source>
        <dbReference type="ARBA" id="ARBA00023155"/>
    </source>
</evidence>
<dbReference type="GO" id="GO:0000978">
    <property type="term" value="F:RNA polymerase II cis-regulatory region sequence-specific DNA binding"/>
    <property type="evidence" value="ECO:0007669"/>
    <property type="project" value="TreeGrafter"/>
</dbReference>
<protein>
    <submittedName>
        <fullName evidence="7">Homeobox protein HD-4</fullName>
    </submittedName>
</protein>
<reference evidence="7 8" key="1">
    <citation type="journal article" date="2020" name="Genome Biol. Evol.">
        <title>Comparative genomics of strictly vertically transmitted, feminizing microsporidia endosymbionts of amphipod crustaceans.</title>
        <authorList>
            <person name="Cormier A."/>
            <person name="Chebbi M.A."/>
            <person name="Giraud I."/>
            <person name="Wattier R."/>
            <person name="Teixeira M."/>
            <person name="Gilbert C."/>
            <person name="Rigaud T."/>
            <person name="Cordaux R."/>
        </authorList>
    </citation>
    <scope>NUCLEOTIDE SEQUENCE [LARGE SCALE GENOMIC DNA]</scope>
    <source>
        <strain evidence="7 8">Ou3-Ou53</strain>
    </source>
</reference>
<dbReference type="OrthoDB" id="2194933at2759"/>
<dbReference type="GO" id="GO:0006357">
    <property type="term" value="P:regulation of transcription by RNA polymerase II"/>
    <property type="evidence" value="ECO:0007669"/>
    <property type="project" value="TreeGrafter"/>
</dbReference>
<evidence type="ECO:0000313" key="7">
    <source>
        <dbReference type="EMBL" id="KAF9764040.1"/>
    </source>
</evidence>
<dbReference type="SUPFAM" id="SSF46689">
    <property type="entry name" value="Homeodomain-like"/>
    <property type="match status" value="1"/>
</dbReference>
<comment type="subcellular location">
    <subcellularLocation>
        <location evidence="3 4">Nucleus</location>
    </subcellularLocation>
</comment>
<evidence type="ECO:0000256" key="5">
    <source>
        <dbReference type="SAM" id="MobiDB-lite"/>
    </source>
</evidence>
<evidence type="ECO:0000256" key="3">
    <source>
        <dbReference type="PROSITE-ProRule" id="PRU00108"/>
    </source>
</evidence>
<keyword evidence="8" id="KW-1185">Reference proteome</keyword>
<accession>A0A9P6KZX0</accession>
<organism evidence="7 8">
    <name type="scientific">Nosema granulosis</name>
    <dbReference type="NCBI Taxonomy" id="83296"/>
    <lineage>
        <taxon>Eukaryota</taxon>
        <taxon>Fungi</taxon>
        <taxon>Fungi incertae sedis</taxon>
        <taxon>Microsporidia</taxon>
        <taxon>Nosematidae</taxon>
        <taxon>Nosema</taxon>
    </lineage>
</organism>
<keyword evidence="3 4" id="KW-0539">Nucleus</keyword>
<dbReference type="Pfam" id="PF00046">
    <property type="entry name" value="Homeodomain"/>
    <property type="match status" value="1"/>
</dbReference>
<dbReference type="PANTHER" id="PTHR24324">
    <property type="entry name" value="HOMEOBOX PROTEIN HHEX"/>
    <property type="match status" value="1"/>
</dbReference>
<dbReference type="Proteomes" id="UP000740883">
    <property type="component" value="Unassembled WGS sequence"/>
</dbReference>
<dbReference type="GO" id="GO:0030154">
    <property type="term" value="P:cell differentiation"/>
    <property type="evidence" value="ECO:0007669"/>
    <property type="project" value="TreeGrafter"/>
</dbReference>
<evidence type="ECO:0000256" key="1">
    <source>
        <dbReference type="ARBA" id="ARBA00023125"/>
    </source>
</evidence>
<evidence type="ECO:0000313" key="8">
    <source>
        <dbReference type="Proteomes" id="UP000740883"/>
    </source>
</evidence>
<dbReference type="InterPro" id="IPR001356">
    <property type="entry name" value="HD"/>
</dbReference>
<dbReference type="EMBL" id="SBJO01000042">
    <property type="protein sequence ID" value="KAF9764040.1"/>
    <property type="molecule type" value="Genomic_DNA"/>
</dbReference>
<name>A0A9P6KZX0_9MICR</name>
<dbReference type="InterPro" id="IPR051000">
    <property type="entry name" value="Homeobox_DNA-bind_prot"/>
</dbReference>
<keyword evidence="2 3" id="KW-0371">Homeobox</keyword>
<comment type="caution">
    <text evidence="7">The sequence shown here is derived from an EMBL/GenBank/DDBJ whole genome shotgun (WGS) entry which is preliminary data.</text>
</comment>
<keyword evidence="1 3" id="KW-0238">DNA-binding</keyword>
<feature type="region of interest" description="Disordered" evidence="5">
    <location>
        <begin position="81"/>
        <end position="104"/>
    </location>
</feature>
<dbReference type="GO" id="GO:0005634">
    <property type="term" value="C:nucleus"/>
    <property type="evidence" value="ECO:0007669"/>
    <property type="project" value="UniProtKB-SubCell"/>
</dbReference>
<gene>
    <name evidence="7" type="primary">HD-4_1</name>
    <name evidence="7" type="ORF">NGRA_0872</name>
</gene>